<dbReference type="PANTHER" id="PTHR18896:SF153">
    <property type="entry name" value="PHOSPHOLIPASE D"/>
    <property type="match status" value="1"/>
</dbReference>
<dbReference type="GO" id="GO:0009395">
    <property type="term" value="P:phospholipid catabolic process"/>
    <property type="evidence" value="ECO:0007669"/>
    <property type="project" value="TreeGrafter"/>
</dbReference>
<gene>
    <name evidence="14" type="ORF">K7X08_036619</name>
</gene>
<dbReference type="InterPro" id="IPR011402">
    <property type="entry name" value="PLipase_D_pln"/>
</dbReference>
<evidence type="ECO:0000256" key="11">
    <source>
        <dbReference type="PIRNR" id="PIRNR036470"/>
    </source>
</evidence>
<comment type="function">
    <text evidence="11">Hydrolyzes glycerol-phospholipids at the terminal phosphodiesteric bond.</text>
</comment>
<dbReference type="AlphaFoldDB" id="A0A9Q1L9Y2"/>
<evidence type="ECO:0000256" key="3">
    <source>
        <dbReference type="ARBA" id="ARBA00010683"/>
    </source>
</evidence>
<dbReference type="GO" id="GO:0046470">
    <property type="term" value="P:phosphatidylcholine metabolic process"/>
    <property type="evidence" value="ECO:0007669"/>
    <property type="project" value="InterPro"/>
</dbReference>
<dbReference type="InterPro" id="IPR035892">
    <property type="entry name" value="C2_domain_sf"/>
</dbReference>
<evidence type="ECO:0000256" key="9">
    <source>
        <dbReference type="ARBA" id="ARBA00022963"/>
    </source>
</evidence>
<comment type="catalytic activity">
    <reaction evidence="1 11">
        <text>a 1,2-diacyl-sn-glycero-3-phosphocholine + H2O = a 1,2-diacyl-sn-glycero-3-phosphate + choline + H(+)</text>
        <dbReference type="Rhea" id="RHEA:14445"/>
        <dbReference type="ChEBI" id="CHEBI:15354"/>
        <dbReference type="ChEBI" id="CHEBI:15377"/>
        <dbReference type="ChEBI" id="CHEBI:15378"/>
        <dbReference type="ChEBI" id="CHEBI:57643"/>
        <dbReference type="ChEBI" id="CHEBI:58608"/>
        <dbReference type="EC" id="3.1.4.4"/>
    </reaction>
</comment>
<evidence type="ECO:0000256" key="2">
    <source>
        <dbReference type="ARBA" id="ARBA00001913"/>
    </source>
</evidence>
<dbReference type="Gene3D" id="3.30.870.10">
    <property type="entry name" value="Endonuclease Chain A"/>
    <property type="match status" value="1"/>
</dbReference>
<dbReference type="InterPro" id="IPR015679">
    <property type="entry name" value="PLipase_D_fam"/>
</dbReference>
<evidence type="ECO:0000259" key="12">
    <source>
        <dbReference type="PROSITE" id="PS50004"/>
    </source>
</evidence>
<dbReference type="InterPro" id="IPR001736">
    <property type="entry name" value="PLipase_D/transphosphatidylase"/>
</dbReference>
<accession>A0A9Q1L9Y2</accession>
<evidence type="ECO:0000313" key="15">
    <source>
        <dbReference type="Proteomes" id="UP001152561"/>
    </source>
</evidence>
<dbReference type="Pfam" id="PF12357">
    <property type="entry name" value="PLD_C"/>
    <property type="match status" value="1"/>
</dbReference>
<evidence type="ECO:0000256" key="4">
    <source>
        <dbReference type="ARBA" id="ARBA00012027"/>
    </source>
</evidence>
<keyword evidence="6" id="KW-0677">Repeat</keyword>
<dbReference type="OrthoDB" id="14911at2759"/>
<feature type="domain" description="PLD phosphodiesterase" evidence="13">
    <location>
        <begin position="277"/>
        <end position="312"/>
    </location>
</feature>
<keyword evidence="8 11" id="KW-0106">Calcium</keyword>
<dbReference type="EMBL" id="JAJAGQ010000022">
    <property type="protein sequence ID" value="KAJ8529784.1"/>
    <property type="molecule type" value="Genomic_DNA"/>
</dbReference>
<proteinExistence type="inferred from homology"/>
<comment type="cofactor">
    <cofactor evidence="2 11">
        <name>Ca(2+)</name>
        <dbReference type="ChEBI" id="CHEBI:29108"/>
    </cofactor>
</comment>
<name>A0A9Q1L9Y2_9SOLA</name>
<keyword evidence="10" id="KW-0443">Lipid metabolism</keyword>
<dbReference type="EC" id="3.1.4.4" evidence="4 11"/>
<dbReference type="SMART" id="SM00155">
    <property type="entry name" value="PLDc"/>
    <property type="match status" value="2"/>
</dbReference>
<dbReference type="GO" id="GO:0005509">
    <property type="term" value="F:calcium ion binding"/>
    <property type="evidence" value="ECO:0007669"/>
    <property type="project" value="InterPro"/>
</dbReference>
<dbReference type="InterPro" id="IPR024632">
    <property type="entry name" value="PLipase_D_C"/>
</dbReference>
<dbReference type="Proteomes" id="UP001152561">
    <property type="component" value="Unassembled WGS sequence"/>
</dbReference>
<evidence type="ECO:0000256" key="6">
    <source>
        <dbReference type="ARBA" id="ARBA00022737"/>
    </source>
</evidence>
<evidence type="ECO:0000256" key="7">
    <source>
        <dbReference type="ARBA" id="ARBA00022801"/>
    </source>
</evidence>
<feature type="domain" description="PLD phosphodiesterase" evidence="13">
    <location>
        <begin position="598"/>
        <end position="625"/>
    </location>
</feature>
<keyword evidence="15" id="KW-1185">Reference proteome</keyword>
<dbReference type="PIRSF" id="PIRSF036470">
    <property type="entry name" value="PLD_plant"/>
    <property type="match status" value="1"/>
</dbReference>
<sequence length="775" mass="87837">MIHSVDNWLQRQASAPVAGGPGMPFVIDLSGNTVLLYGELDLWIIEARSLPNLDAKCLLMFSWESKDSTNASGLIDTSDPYVSVCLAGVSIARTAVIPNDENPTWNEHLCIPVAHAVEKVEFIVKDNDRVGAELIGIVAIPSSKIVEDNDKVFNRNKCWEDICHAMLEARHLIYIVGWSVYHLVRLIREPTRPVPSSGWLELGDLLKYKSQEGVHVILLIWDDKTSNDDLFLKTEGVMATHDEETKKFFKHSSVHCVLCPRSASSKLSIFKQQVVGNIFTHHQKCVIVDTQAEGNDRKITVFIGGLDLCDGRYDTPEHRLFSDLDTVFENDVHNPTFTIEGPAAYDVLTNFEQRYRKAIKWIRIKKCKLGLDALLKLDRIPSIHMPAAGPDGDHVVRVTKEEDPENWHVQVFRSIDSGSVKGFPKDVKEAGAQNLVSGKNLRIDRSIHLPYVKAIRSAQHFIYVENQYFLGSSYCWPSYRNAGANNLVPMEIALKIASKIAASEPFAAYIVVPMWPEGIPTSNAVQEILFWQGQTMAMMYKIIAQALENAGMSQFFHPQDYLNFYCLGSREAKKRGRDEDDPPPQERSHELAQKFHRFMIYVHSKGMIVDDEYVLMGFANINQRSLSGSRDTEIAMGAYQSHYTWAKKESHPHGQVYGYRMSLWAEHLGGIEDVYMDPQTIECVRRVNERARRNWQAFVADEYRLIKGHLMQYPVHVSKNGEVSALPGFECFPDVGVPSIEANPRNVNEQAKPKEHEIHYASIARLMIRDVKDFI</sequence>
<feature type="domain" description="C2" evidence="12">
    <location>
        <begin position="21"/>
        <end position="157"/>
    </location>
</feature>
<dbReference type="Gene3D" id="2.60.40.150">
    <property type="entry name" value="C2 domain"/>
    <property type="match status" value="1"/>
</dbReference>
<comment type="similarity">
    <text evidence="3 11">Belongs to the phospholipase D family. C2-PLD subfamily.</text>
</comment>
<dbReference type="Pfam" id="PF00168">
    <property type="entry name" value="C2"/>
    <property type="match status" value="1"/>
</dbReference>
<evidence type="ECO:0000259" key="13">
    <source>
        <dbReference type="PROSITE" id="PS50035"/>
    </source>
</evidence>
<keyword evidence="7 11" id="KW-0378">Hydrolase</keyword>
<dbReference type="PANTHER" id="PTHR18896">
    <property type="entry name" value="PHOSPHOLIPASE D"/>
    <property type="match status" value="1"/>
</dbReference>
<evidence type="ECO:0000256" key="10">
    <source>
        <dbReference type="ARBA" id="ARBA00023098"/>
    </source>
</evidence>
<dbReference type="GO" id="GO:0004630">
    <property type="term" value="F:phospholipase D activity"/>
    <property type="evidence" value="ECO:0007669"/>
    <property type="project" value="UniProtKB-EC"/>
</dbReference>
<evidence type="ECO:0000256" key="5">
    <source>
        <dbReference type="ARBA" id="ARBA00022723"/>
    </source>
</evidence>
<dbReference type="SUPFAM" id="SSF49562">
    <property type="entry name" value="C2 domain (Calcium/lipid-binding domain, CaLB)"/>
    <property type="match status" value="1"/>
</dbReference>
<protein>
    <recommendedName>
        <fullName evidence="4 11">Phospholipase D</fullName>
        <ecNumber evidence="4 11">3.1.4.4</ecNumber>
    </recommendedName>
</protein>
<keyword evidence="9 11" id="KW-0442">Lipid degradation</keyword>
<evidence type="ECO:0000313" key="14">
    <source>
        <dbReference type="EMBL" id="KAJ8529784.1"/>
    </source>
</evidence>
<dbReference type="PROSITE" id="PS50035">
    <property type="entry name" value="PLD"/>
    <property type="match status" value="2"/>
</dbReference>
<comment type="caution">
    <text evidence="14">The sequence shown here is derived from an EMBL/GenBank/DDBJ whole genome shotgun (WGS) entry which is preliminary data.</text>
</comment>
<keyword evidence="5" id="KW-0479">Metal-binding</keyword>
<evidence type="ECO:0000256" key="8">
    <source>
        <dbReference type="ARBA" id="ARBA00022837"/>
    </source>
</evidence>
<dbReference type="PROSITE" id="PS50004">
    <property type="entry name" value="C2"/>
    <property type="match status" value="1"/>
</dbReference>
<dbReference type="SUPFAM" id="SSF56024">
    <property type="entry name" value="Phospholipase D/nuclease"/>
    <property type="match status" value="2"/>
</dbReference>
<dbReference type="SMART" id="SM00239">
    <property type="entry name" value="C2"/>
    <property type="match status" value="1"/>
</dbReference>
<dbReference type="InterPro" id="IPR000008">
    <property type="entry name" value="C2_dom"/>
</dbReference>
<organism evidence="14 15">
    <name type="scientific">Anisodus acutangulus</name>
    <dbReference type="NCBI Taxonomy" id="402998"/>
    <lineage>
        <taxon>Eukaryota</taxon>
        <taxon>Viridiplantae</taxon>
        <taxon>Streptophyta</taxon>
        <taxon>Embryophyta</taxon>
        <taxon>Tracheophyta</taxon>
        <taxon>Spermatophyta</taxon>
        <taxon>Magnoliopsida</taxon>
        <taxon>eudicotyledons</taxon>
        <taxon>Gunneridae</taxon>
        <taxon>Pentapetalae</taxon>
        <taxon>asterids</taxon>
        <taxon>lamiids</taxon>
        <taxon>Solanales</taxon>
        <taxon>Solanaceae</taxon>
        <taxon>Solanoideae</taxon>
        <taxon>Hyoscyameae</taxon>
        <taxon>Anisodus</taxon>
    </lineage>
</organism>
<evidence type="ECO:0000256" key="1">
    <source>
        <dbReference type="ARBA" id="ARBA00000798"/>
    </source>
</evidence>
<reference evidence="15" key="1">
    <citation type="journal article" date="2023" name="Proc. Natl. Acad. Sci. U.S.A.">
        <title>Genomic and structural basis for evolution of tropane alkaloid biosynthesis.</title>
        <authorList>
            <person name="Wanga Y.-J."/>
            <person name="Taina T."/>
            <person name="Yua J.-Y."/>
            <person name="Lia J."/>
            <person name="Xua B."/>
            <person name="Chenc J."/>
            <person name="D'Auriad J.C."/>
            <person name="Huanga J.-P."/>
            <person name="Huanga S.-X."/>
        </authorList>
    </citation>
    <scope>NUCLEOTIDE SEQUENCE [LARGE SCALE GENOMIC DNA]</scope>
    <source>
        <strain evidence="15">cv. KIB-2019</strain>
    </source>
</reference>
<dbReference type="GO" id="GO:0005886">
    <property type="term" value="C:plasma membrane"/>
    <property type="evidence" value="ECO:0007669"/>
    <property type="project" value="TreeGrafter"/>
</dbReference>